<dbReference type="InterPro" id="IPR033942">
    <property type="entry name" value="IMPase"/>
</dbReference>
<dbReference type="Pfam" id="PF00459">
    <property type="entry name" value="Inositol_P"/>
    <property type="match status" value="1"/>
</dbReference>
<keyword evidence="5 7" id="KW-0378">Hydrolase</keyword>
<comment type="catalytic activity">
    <reaction evidence="1 7">
        <text>a myo-inositol phosphate + H2O = myo-inositol + phosphate</text>
        <dbReference type="Rhea" id="RHEA:24056"/>
        <dbReference type="ChEBI" id="CHEBI:15377"/>
        <dbReference type="ChEBI" id="CHEBI:17268"/>
        <dbReference type="ChEBI" id="CHEBI:43474"/>
        <dbReference type="ChEBI" id="CHEBI:84139"/>
        <dbReference type="EC" id="3.1.3.25"/>
    </reaction>
</comment>
<sequence>MDAAESAALRAIAMEAVQLVGGPLAAAFRSDTAVEYKVDLHDVVTRYDRQAEQAIRDHILSRWSDSAVLGEEHGASGEGRVRWYVDPIDGTSNFARGIAFWCISIGAAVDDEIVAGAILDPVADNLFSADLTGAWLNGEPLRSSAIPEENKATLITGYPVARDFRLDGRDRALDNFATLAETFSTLRRPGSAALSIAHVAAGWADAACGFGVNAWDVTAAILLLRQAGGTYRSLPLGKIPADRPDQFHPGYMAWGNGGNYPTLTRIAEAISVGRTKAA</sequence>
<name>A0ABY2Q365_9HYPH</name>
<keyword evidence="6 7" id="KW-0460">Magnesium</keyword>
<dbReference type="RefSeq" id="WP_136360357.1">
    <property type="nucleotide sequence ID" value="NZ_SSNY01000021.1"/>
</dbReference>
<dbReference type="InterPro" id="IPR020583">
    <property type="entry name" value="Inositol_monoP_metal-BS"/>
</dbReference>
<evidence type="ECO:0000256" key="5">
    <source>
        <dbReference type="ARBA" id="ARBA00022801"/>
    </source>
</evidence>
<dbReference type="PRINTS" id="PR00377">
    <property type="entry name" value="IMPHPHTASES"/>
</dbReference>
<dbReference type="SUPFAM" id="SSF56655">
    <property type="entry name" value="Carbohydrate phosphatase"/>
    <property type="match status" value="1"/>
</dbReference>
<dbReference type="EMBL" id="SSNY01000021">
    <property type="protein sequence ID" value="THF54425.1"/>
    <property type="molecule type" value="Genomic_DNA"/>
</dbReference>
<reference evidence="8 9" key="1">
    <citation type="submission" date="2019-04" db="EMBL/GenBank/DDBJ databases">
        <title>Mesorhizobium composti sp. nov., isolated from compost.</title>
        <authorList>
            <person name="Lin S.-Y."/>
            <person name="Hameed A."/>
            <person name="Hsieh Y.-T."/>
            <person name="Young C.-C."/>
        </authorList>
    </citation>
    <scope>NUCLEOTIDE SEQUENCE [LARGE SCALE GENOMIC DNA]</scope>
    <source>
        <strain evidence="8 9">CC-YTH430</strain>
    </source>
</reference>
<proteinExistence type="inferred from homology"/>
<organism evidence="8 9">
    <name type="scientific">Ollibium composti</name>
    <dbReference type="NCBI Taxonomy" id="2675109"/>
    <lineage>
        <taxon>Bacteria</taxon>
        <taxon>Pseudomonadati</taxon>
        <taxon>Pseudomonadota</taxon>
        <taxon>Alphaproteobacteria</taxon>
        <taxon>Hyphomicrobiales</taxon>
        <taxon>Phyllobacteriaceae</taxon>
        <taxon>Ollibium</taxon>
    </lineage>
</organism>
<comment type="cofactor">
    <cofactor evidence="2 7">
        <name>Mg(2+)</name>
        <dbReference type="ChEBI" id="CHEBI:18420"/>
    </cofactor>
</comment>
<keyword evidence="9" id="KW-1185">Reference proteome</keyword>
<protein>
    <recommendedName>
        <fullName evidence="7">Inositol-1-monophosphatase</fullName>
        <ecNumber evidence="7">3.1.3.25</ecNumber>
    </recommendedName>
</protein>
<dbReference type="CDD" id="cd01639">
    <property type="entry name" value="IMPase"/>
    <property type="match status" value="1"/>
</dbReference>
<dbReference type="PANTHER" id="PTHR20854">
    <property type="entry name" value="INOSITOL MONOPHOSPHATASE"/>
    <property type="match status" value="1"/>
</dbReference>
<dbReference type="PROSITE" id="PS00629">
    <property type="entry name" value="IMP_1"/>
    <property type="match status" value="1"/>
</dbReference>
<dbReference type="InterPro" id="IPR000760">
    <property type="entry name" value="Inositol_monophosphatase-like"/>
</dbReference>
<comment type="similarity">
    <text evidence="3 7">Belongs to the inositol monophosphatase superfamily.</text>
</comment>
<evidence type="ECO:0000256" key="6">
    <source>
        <dbReference type="ARBA" id="ARBA00022842"/>
    </source>
</evidence>
<comment type="caution">
    <text evidence="8">The sequence shown here is derived from an EMBL/GenBank/DDBJ whole genome shotgun (WGS) entry which is preliminary data.</text>
</comment>
<dbReference type="Gene3D" id="3.40.190.80">
    <property type="match status" value="1"/>
</dbReference>
<evidence type="ECO:0000256" key="2">
    <source>
        <dbReference type="ARBA" id="ARBA00001946"/>
    </source>
</evidence>
<evidence type="ECO:0000256" key="1">
    <source>
        <dbReference type="ARBA" id="ARBA00001033"/>
    </source>
</evidence>
<evidence type="ECO:0000256" key="4">
    <source>
        <dbReference type="ARBA" id="ARBA00022723"/>
    </source>
</evidence>
<dbReference type="EC" id="3.1.3.25" evidence="7"/>
<gene>
    <name evidence="8" type="ORF">E6C48_22065</name>
</gene>
<keyword evidence="4 7" id="KW-0479">Metal-binding</keyword>
<evidence type="ECO:0000256" key="7">
    <source>
        <dbReference type="RuleBase" id="RU364068"/>
    </source>
</evidence>
<evidence type="ECO:0000313" key="9">
    <source>
        <dbReference type="Proteomes" id="UP000306441"/>
    </source>
</evidence>
<dbReference type="Proteomes" id="UP000306441">
    <property type="component" value="Unassembled WGS sequence"/>
</dbReference>
<dbReference type="PANTHER" id="PTHR20854:SF4">
    <property type="entry name" value="INOSITOL-1-MONOPHOSPHATASE-RELATED"/>
    <property type="match status" value="1"/>
</dbReference>
<evidence type="ECO:0000313" key="8">
    <source>
        <dbReference type="EMBL" id="THF54425.1"/>
    </source>
</evidence>
<dbReference type="Gene3D" id="3.30.540.10">
    <property type="entry name" value="Fructose-1,6-Bisphosphatase, subunit A, domain 1"/>
    <property type="match status" value="1"/>
</dbReference>
<evidence type="ECO:0000256" key="3">
    <source>
        <dbReference type="ARBA" id="ARBA00009759"/>
    </source>
</evidence>
<accession>A0ABY2Q365</accession>